<dbReference type="EMBL" id="JBHUOJ010000019">
    <property type="protein sequence ID" value="MFD2833421.1"/>
    <property type="molecule type" value="Genomic_DNA"/>
</dbReference>
<dbReference type="Proteomes" id="UP001597438">
    <property type="component" value="Unassembled WGS sequence"/>
</dbReference>
<feature type="domain" description="HTH merR-type" evidence="5">
    <location>
        <begin position="7"/>
        <end position="76"/>
    </location>
</feature>
<keyword evidence="7" id="KW-1185">Reference proteome</keyword>
<sequence length="300" mass="35124">MEHIKQNFSIKDLENLSGIKAHTIRIWEKRYNVLEPERTDTNIRTYDGENLQKLLNIAFLNSHGYKISRISKMENMEIQNMVGRISASSSVESRAKNDFKLAMMNFDEKLFHTTYNKLEKAKTFREIFHDIFIPLLNEVGILWQTDTIKPIHEHYIVELIKEKVYLNIEKVKSNTEKFVADPLYVLFLPNNEIHDIGILYLNYEILASGKKAIYLGPSLPLNNIHYLTKTHNNIVFMSYLTISPNGNKVEDFIEDFQKEVCAVEPYKLYLFGQKTKDLDVQKQPRNIKVFDSPKLFLNSL</sequence>
<dbReference type="Pfam" id="PF13411">
    <property type="entry name" value="MerR_1"/>
    <property type="match status" value="1"/>
</dbReference>
<reference evidence="7" key="1">
    <citation type="journal article" date="2019" name="Int. J. Syst. Evol. Microbiol.">
        <title>The Global Catalogue of Microorganisms (GCM) 10K type strain sequencing project: providing services to taxonomists for standard genome sequencing and annotation.</title>
        <authorList>
            <consortium name="The Broad Institute Genomics Platform"/>
            <consortium name="The Broad Institute Genome Sequencing Center for Infectious Disease"/>
            <person name="Wu L."/>
            <person name="Ma J."/>
        </authorList>
    </citation>
    <scope>NUCLEOTIDE SEQUENCE [LARGE SCALE GENOMIC DNA]</scope>
    <source>
        <strain evidence="7">KCTC 52925</strain>
    </source>
</reference>
<evidence type="ECO:0000256" key="3">
    <source>
        <dbReference type="ARBA" id="ARBA00023125"/>
    </source>
</evidence>
<evidence type="ECO:0000259" key="5">
    <source>
        <dbReference type="PROSITE" id="PS50937"/>
    </source>
</evidence>
<dbReference type="Gene3D" id="1.10.1660.10">
    <property type="match status" value="1"/>
</dbReference>
<dbReference type="InterPro" id="IPR009061">
    <property type="entry name" value="DNA-bd_dom_put_sf"/>
</dbReference>
<comment type="caution">
    <text evidence="6">The sequence shown here is derived from an EMBL/GenBank/DDBJ whole genome shotgun (WGS) entry which is preliminary data.</text>
</comment>
<gene>
    <name evidence="6" type="ORF">ACFSYS_08975</name>
</gene>
<dbReference type="CDD" id="cd01104">
    <property type="entry name" value="HTH_MlrA-CarA"/>
    <property type="match status" value="1"/>
</dbReference>
<evidence type="ECO:0000313" key="6">
    <source>
        <dbReference type="EMBL" id="MFD2833421.1"/>
    </source>
</evidence>
<keyword evidence="2" id="KW-0805">Transcription regulation</keyword>
<dbReference type="PROSITE" id="PS50937">
    <property type="entry name" value="HTH_MERR_2"/>
    <property type="match status" value="1"/>
</dbReference>
<dbReference type="Pfam" id="PF02607">
    <property type="entry name" value="B12-binding_2"/>
    <property type="match status" value="1"/>
</dbReference>
<evidence type="ECO:0000313" key="7">
    <source>
        <dbReference type="Proteomes" id="UP001597438"/>
    </source>
</evidence>
<evidence type="ECO:0000256" key="1">
    <source>
        <dbReference type="ARBA" id="ARBA00022491"/>
    </source>
</evidence>
<dbReference type="InterPro" id="IPR036594">
    <property type="entry name" value="Meth_synthase_dom"/>
</dbReference>
<dbReference type="PANTHER" id="PTHR30204:SF69">
    <property type="entry name" value="MERR-FAMILY TRANSCRIPTIONAL REGULATOR"/>
    <property type="match status" value="1"/>
</dbReference>
<dbReference type="InterPro" id="IPR000551">
    <property type="entry name" value="MerR-type_HTH_dom"/>
</dbReference>
<dbReference type="SMART" id="SM00422">
    <property type="entry name" value="HTH_MERR"/>
    <property type="match status" value="1"/>
</dbReference>
<dbReference type="InterPro" id="IPR003759">
    <property type="entry name" value="Cbl-bd_cap"/>
</dbReference>
<dbReference type="PANTHER" id="PTHR30204">
    <property type="entry name" value="REDOX-CYCLING DRUG-SENSING TRANSCRIPTIONAL ACTIVATOR SOXR"/>
    <property type="match status" value="1"/>
</dbReference>
<accession>A0ABW5X2Y5</accession>
<evidence type="ECO:0000256" key="2">
    <source>
        <dbReference type="ARBA" id="ARBA00023015"/>
    </source>
</evidence>
<organism evidence="6 7">
    <name type="scientific">Christiangramia antarctica</name>
    <dbReference type="NCBI Taxonomy" id="2058158"/>
    <lineage>
        <taxon>Bacteria</taxon>
        <taxon>Pseudomonadati</taxon>
        <taxon>Bacteroidota</taxon>
        <taxon>Flavobacteriia</taxon>
        <taxon>Flavobacteriales</taxon>
        <taxon>Flavobacteriaceae</taxon>
        <taxon>Christiangramia</taxon>
    </lineage>
</organism>
<dbReference type="RefSeq" id="WP_251742584.1">
    <property type="nucleotide sequence ID" value="NZ_JBHUOJ010000019.1"/>
</dbReference>
<dbReference type="Gene3D" id="1.10.1240.10">
    <property type="entry name" value="Methionine synthase domain"/>
    <property type="match status" value="1"/>
</dbReference>
<name>A0ABW5X2Y5_9FLAO</name>
<dbReference type="Gene3D" id="3.40.50.280">
    <property type="entry name" value="Cobalamin-binding domain"/>
    <property type="match status" value="1"/>
</dbReference>
<keyword evidence="4" id="KW-0804">Transcription</keyword>
<keyword evidence="3" id="KW-0238">DNA-binding</keyword>
<protein>
    <submittedName>
        <fullName evidence="6">MerR family transcriptional regulator</fullName>
    </submittedName>
</protein>
<proteinExistence type="predicted"/>
<dbReference type="InterPro" id="IPR047057">
    <property type="entry name" value="MerR_fam"/>
</dbReference>
<evidence type="ECO:0000256" key="4">
    <source>
        <dbReference type="ARBA" id="ARBA00023163"/>
    </source>
</evidence>
<dbReference type="SUPFAM" id="SSF46955">
    <property type="entry name" value="Putative DNA-binding domain"/>
    <property type="match status" value="1"/>
</dbReference>
<keyword evidence="1" id="KW-0678">Repressor</keyword>